<gene>
    <name evidence="1" type="ORF">glysoja_045809</name>
</gene>
<evidence type="ECO:0000313" key="1">
    <source>
        <dbReference type="EMBL" id="KHN17273.1"/>
    </source>
</evidence>
<protein>
    <submittedName>
        <fullName evidence="1">Uncharacterized protein</fullName>
    </submittedName>
</protein>
<reference evidence="1" key="1">
    <citation type="submission" date="2014-07" db="EMBL/GenBank/DDBJ databases">
        <title>Identification of a novel salt tolerance gene in wild soybean by whole-genome sequencing.</title>
        <authorList>
            <person name="Lam H.-M."/>
            <person name="Qi X."/>
            <person name="Li M.-W."/>
            <person name="Liu X."/>
            <person name="Xie M."/>
            <person name="Ni M."/>
            <person name="Xu X."/>
        </authorList>
    </citation>
    <scope>NUCLEOTIDE SEQUENCE [LARGE SCALE GENOMIC DNA]</scope>
    <source>
        <tissue evidence="1">Root</tissue>
    </source>
</reference>
<proteinExistence type="predicted"/>
<accession>A0A0B2QB84</accession>
<sequence>MVLGSNELDDVMDLVRVHHGFRSVRRESLAAIVQIAKVMMMVRICCRESGAAFMKLMTLRIWCGTYERNERSQQLGKQI</sequence>
<dbReference type="EMBL" id="KN660360">
    <property type="protein sequence ID" value="KHN17273.1"/>
    <property type="molecule type" value="Genomic_DNA"/>
</dbReference>
<dbReference type="AlphaFoldDB" id="A0A0B2QB84"/>
<organism evidence="1">
    <name type="scientific">Glycine soja</name>
    <name type="common">Wild soybean</name>
    <dbReference type="NCBI Taxonomy" id="3848"/>
    <lineage>
        <taxon>Eukaryota</taxon>
        <taxon>Viridiplantae</taxon>
        <taxon>Streptophyta</taxon>
        <taxon>Embryophyta</taxon>
        <taxon>Tracheophyta</taxon>
        <taxon>Spermatophyta</taxon>
        <taxon>Magnoliopsida</taxon>
        <taxon>eudicotyledons</taxon>
        <taxon>Gunneridae</taxon>
        <taxon>Pentapetalae</taxon>
        <taxon>rosids</taxon>
        <taxon>fabids</taxon>
        <taxon>Fabales</taxon>
        <taxon>Fabaceae</taxon>
        <taxon>Papilionoideae</taxon>
        <taxon>50 kb inversion clade</taxon>
        <taxon>NPAAA clade</taxon>
        <taxon>indigoferoid/millettioid clade</taxon>
        <taxon>Phaseoleae</taxon>
        <taxon>Glycine</taxon>
        <taxon>Glycine subgen. Soja</taxon>
    </lineage>
</organism>
<dbReference type="Proteomes" id="UP000053555">
    <property type="component" value="Unassembled WGS sequence"/>
</dbReference>
<name>A0A0B2QB84_GLYSO</name>